<gene>
    <name evidence="5" type="ORF">A7P85_09815</name>
</gene>
<name>A0A1A9RCU1_EIKCO</name>
<keyword evidence="2 4" id="KW-0479">Metal-binding</keyword>
<dbReference type="FunFam" id="3.20.20.140:FF:000005">
    <property type="entry name" value="TatD family hydrolase"/>
    <property type="match status" value="1"/>
</dbReference>
<evidence type="ECO:0000256" key="2">
    <source>
        <dbReference type="ARBA" id="ARBA00022723"/>
    </source>
</evidence>
<dbReference type="GO" id="GO:0016788">
    <property type="term" value="F:hydrolase activity, acting on ester bonds"/>
    <property type="evidence" value="ECO:0007669"/>
    <property type="project" value="InterPro"/>
</dbReference>
<organism evidence="5 6">
    <name type="scientific">Eikenella corrodens</name>
    <dbReference type="NCBI Taxonomy" id="539"/>
    <lineage>
        <taxon>Bacteria</taxon>
        <taxon>Pseudomonadati</taxon>
        <taxon>Pseudomonadota</taxon>
        <taxon>Betaproteobacteria</taxon>
        <taxon>Neisseriales</taxon>
        <taxon>Neisseriaceae</taxon>
        <taxon>Eikenella</taxon>
    </lineage>
</organism>
<proteinExistence type="inferred from homology"/>
<evidence type="ECO:0000313" key="5">
    <source>
        <dbReference type="EMBL" id="OAM15462.1"/>
    </source>
</evidence>
<dbReference type="GO" id="GO:0046872">
    <property type="term" value="F:metal ion binding"/>
    <property type="evidence" value="ECO:0007669"/>
    <property type="project" value="UniProtKB-KW"/>
</dbReference>
<dbReference type="InterPro" id="IPR001130">
    <property type="entry name" value="TatD-like"/>
</dbReference>
<dbReference type="RefSeq" id="WP_064104767.1">
    <property type="nucleotide sequence ID" value="NZ_LXSF01000012.1"/>
</dbReference>
<dbReference type="Gene3D" id="3.20.20.140">
    <property type="entry name" value="Metal-dependent hydrolases"/>
    <property type="match status" value="1"/>
</dbReference>
<comment type="caution">
    <text evidence="5">The sequence shown here is derived from an EMBL/GenBank/DDBJ whole genome shotgun (WGS) entry which is preliminary data.</text>
</comment>
<dbReference type="PANTHER" id="PTHR46124">
    <property type="entry name" value="D-AMINOACYL-TRNA DEACYLASE"/>
    <property type="match status" value="1"/>
</dbReference>
<protein>
    <submittedName>
        <fullName evidence="5">Hydrolase TatD</fullName>
    </submittedName>
</protein>
<accession>A0A1A9RCU1</accession>
<feature type="binding site" evidence="4">
    <location>
        <position position="91"/>
    </location>
    <ligand>
        <name>a divalent metal cation</name>
        <dbReference type="ChEBI" id="CHEBI:60240"/>
        <label>1</label>
    </ligand>
</feature>
<dbReference type="InterPro" id="IPR018228">
    <property type="entry name" value="DNase_TatD-rel_CS"/>
</dbReference>
<keyword evidence="3 5" id="KW-0378">Hydrolase</keyword>
<evidence type="ECO:0000256" key="3">
    <source>
        <dbReference type="ARBA" id="ARBA00022801"/>
    </source>
</evidence>
<evidence type="ECO:0000313" key="6">
    <source>
        <dbReference type="Proteomes" id="UP000078003"/>
    </source>
</evidence>
<evidence type="ECO:0000256" key="4">
    <source>
        <dbReference type="PIRSR" id="PIRSR005902-1"/>
    </source>
</evidence>
<dbReference type="Proteomes" id="UP000078003">
    <property type="component" value="Unassembled WGS sequence"/>
</dbReference>
<dbReference type="PANTHER" id="PTHR46124:SF3">
    <property type="entry name" value="HYDROLASE"/>
    <property type="match status" value="1"/>
</dbReference>
<dbReference type="PIRSF" id="PIRSF005902">
    <property type="entry name" value="DNase_TatD"/>
    <property type="match status" value="1"/>
</dbReference>
<dbReference type="SUPFAM" id="SSF51556">
    <property type="entry name" value="Metallo-dependent hydrolases"/>
    <property type="match status" value="1"/>
</dbReference>
<feature type="binding site" evidence="4">
    <location>
        <position position="202"/>
    </location>
    <ligand>
        <name>a divalent metal cation</name>
        <dbReference type="ChEBI" id="CHEBI:60240"/>
        <label>1</label>
    </ligand>
</feature>
<dbReference type="Pfam" id="PF01026">
    <property type="entry name" value="TatD_DNase"/>
    <property type="match status" value="1"/>
</dbReference>
<dbReference type="GO" id="GO:0005829">
    <property type="term" value="C:cytosol"/>
    <property type="evidence" value="ECO:0007669"/>
    <property type="project" value="TreeGrafter"/>
</dbReference>
<feature type="binding site" evidence="4">
    <location>
        <position position="6"/>
    </location>
    <ligand>
        <name>a divalent metal cation</name>
        <dbReference type="ChEBI" id="CHEBI:60240"/>
        <label>1</label>
    </ligand>
</feature>
<comment type="similarity">
    <text evidence="1">Belongs to the metallo-dependent hydrolases superfamily. TatD-type hydrolase family.</text>
</comment>
<reference evidence="6" key="1">
    <citation type="submission" date="2016-05" db="EMBL/GenBank/DDBJ databases">
        <title>Draft genome of Corynebacterium afermentans subsp. afermentans LCDC 88199T.</title>
        <authorList>
            <person name="Bernier A.-M."/>
            <person name="Bernard K."/>
        </authorList>
    </citation>
    <scope>NUCLEOTIDE SEQUENCE [LARGE SCALE GENOMIC DNA]</scope>
    <source>
        <strain evidence="6">NML01-0328</strain>
    </source>
</reference>
<dbReference type="InterPro" id="IPR032466">
    <property type="entry name" value="Metal_Hydrolase"/>
</dbReference>
<dbReference type="PROSITE" id="PS01091">
    <property type="entry name" value="TATD_3"/>
    <property type="match status" value="1"/>
</dbReference>
<feature type="binding site" evidence="4">
    <location>
        <position position="8"/>
    </location>
    <ligand>
        <name>a divalent metal cation</name>
        <dbReference type="ChEBI" id="CHEBI:60240"/>
        <label>1</label>
    </ligand>
</feature>
<dbReference type="EMBL" id="LXSF01000012">
    <property type="protein sequence ID" value="OAM15462.1"/>
    <property type="molecule type" value="Genomic_DNA"/>
</dbReference>
<evidence type="ECO:0000256" key="1">
    <source>
        <dbReference type="ARBA" id="ARBA00009275"/>
    </source>
</evidence>
<feature type="binding site" evidence="4">
    <location>
        <position position="128"/>
    </location>
    <ligand>
        <name>a divalent metal cation</name>
        <dbReference type="ChEBI" id="CHEBI:60240"/>
        <label>2</label>
    </ligand>
</feature>
<dbReference type="AlphaFoldDB" id="A0A1A9RCU1"/>
<dbReference type="CDD" id="cd01310">
    <property type="entry name" value="TatD_DNAse"/>
    <property type="match status" value="1"/>
</dbReference>
<sequence>MLTDTHCHLADPALARRLPEITATAHATGVQRFIVPSVTEADFDAVRRLHAPPEYYGALGLHPWFAESFQPGLINHIAERLQAQPGLLVGEIGLDYYGDRKQTRAEQTAALHAQLDLAQQFGRPVLLHHVRAAADVVAALKHSGFRSGGIAHAFSGSLEEARAFIRCGLLIGIGTLVLNPNARKVRTAAAELPLEHLVLETDSPFMQIAGAGENTPINVRQVAETVAALRGISMLEVAAATEQNVDRLLSFP</sequence>
<feature type="binding site" evidence="4">
    <location>
        <position position="152"/>
    </location>
    <ligand>
        <name>a divalent metal cation</name>
        <dbReference type="ChEBI" id="CHEBI:60240"/>
        <label>2</label>
    </ligand>
</feature>